<sequence>MDNSPPLANHPSTATITTTNLHEAVSMCEGIEDLERTEPEHRVKLGSSKTVFFTVSAPSSGDPWGNISHGSPNLENTSQADGGVSWPHGAIDTNLCAGSSCRFANPIFSTILKGAHGSWDSVTLNCSTPSCLRNLITLLQEDQPDLGSDSAWNSVKTFTLVAASWTRWVGPPHRRSLQDLTFIPTSVTSLSIRLPIMTPELQLWDRPLHIQPTLLQGLTSLEVVSGASFTERDVEAFVIFSALQPAKNLKL</sequence>
<organism evidence="1 2">
    <name type="scientific">Coprinellus micaceus</name>
    <name type="common">Glistening ink-cap mushroom</name>
    <name type="synonym">Coprinus micaceus</name>
    <dbReference type="NCBI Taxonomy" id="71717"/>
    <lineage>
        <taxon>Eukaryota</taxon>
        <taxon>Fungi</taxon>
        <taxon>Dikarya</taxon>
        <taxon>Basidiomycota</taxon>
        <taxon>Agaricomycotina</taxon>
        <taxon>Agaricomycetes</taxon>
        <taxon>Agaricomycetidae</taxon>
        <taxon>Agaricales</taxon>
        <taxon>Agaricineae</taxon>
        <taxon>Psathyrellaceae</taxon>
        <taxon>Coprinellus</taxon>
    </lineage>
</organism>
<accession>A0A4Y7U1S3</accession>
<protein>
    <submittedName>
        <fullName evidence="1">Uncharacterized protein</fullName>
    </submittedName>
</protein>
<dbReference type="AlphaFoldDB" id="A0A4Y7U1S3"/>
<evidence type="ECO:0000313" key="2">
    <source>
        <dbReference type="Proteomes" id="UP000298030"/>
    </source>
</evidence>
<evidence type="ECO:0000313" key="1">
    <source>
        <dbReference type="EMBL" id="TEB40191.1"/>
    </source>
</evidence>
<keyword evidence="2" id="KW-1185">Reference proteome</keyword>
<dbReference type="Proteomes" id="UP000298030">
    <property type="component" value="Unassembled WGS sequence"/>
</dbReference>
<proteinExistence type="predicted"/>
<reference evidence="1 2" key="1">
    <citation type="journal article" date="2019" name="Nat. Ecol. Evol.">
        <title>Megaphylogeny resolves global patterns of mushroom evolution.</title>
        <authorList>
            <person name="Varga T."/>
            <person name="Krizsan K."/>
            <person name="Foldi C."/>
            <person name="Dima B."/>
            <person name="Sanchez-Garcia M."/>
            <person name="Sanchez-Ramirez S."/>
            <person name="Szollosi G.J."/>
            <person name="Szarkandi J.G."/>
            <person name="Papp V."/>
            <person name="Albert L."/>
            <person name="Andreopoulos W."/>
            <person name="Angelini C."/>
            <person name="Antonin V."/>
            <person name="Barry K.W."/>
            <person name="Bougher N.L."/>
            <person name="Buchanan P."/>
            <person name="Buyck B."/>
            <person name="Bense V."/>
            <person name="Catcheside P."/>
            <person name="Chovatia M."/>
            <person name="Cooper J."/>
            <person name="Damon W."/>
            <person name="Desjardin D."/>
            <person name="Finy P."/>
            <person name="Geml J."/>
            <person name="Haridas S."/>
            <person name="Hughes K."/>
            <person name="Justo A."/>
            <person name="Karasinski D."/>
            <person name="Kautmanova I."/>
            <person name="Kiss B."/>
            <person name="Kocsube S."/>
            <person name="Kotiranta H."/>
            <person name="LaButti K.M."/>
            <person name="Lechner B.E."/>
            <person name="Liimatainen K."/>
            <person name="Lipzen A."/>
            <person name="Lukacs Z."/>
            <person name="Mihaltcheva S."/>
            <person name="Morgado L.N."/>
            <person name="Niskanen T."/>
            <person name="Noordeloos M.E."/>
            <person name="Ohm R.A."/>
            <person name="Ortiz-Santana B."/>
            <person name="Ovrebo C."/>
            <person name="Racz N."/>
            <person name="Riley R."/>
            <person name="Savchenko A."/>
            <person name="Shiryaev A."/>
            <person name="Soop K."/>
            <person name="Spirin V."/>
            <person name="Szebenyi C."/>
            <person name="Tomsovsky M."/>
            <person name="Tulloss R.E."/>
            <person name="Uehling J."/>
            <person name="Grigoriev I.V."/>
            <person name="Vagvolgyi C."/>
            <person name="Papp T."/>
            <person name="Martin F.M."/>
            <person name="Miettinen O."/>
            <person name="Hibbett D.S."/>
            <person name="Nagy L.G."/>
        </authorList>
    </citation>
    <scope>NUCLEOTIDE SEQUENCE [LARGE SCALE GENOMIC DNA]</scope>
    <source>
        <strain evidence="1 2">FP101781</strain>
    </source>
</reference>
<name>A0A4Y7U1S3_COPMI</name>
<gene>
    <name evidence="1" type="ORF">FA13DRAFT_1808442</name>
</gene>
<dbReference type="EMBL" id="QPFP01000001">
    <property type="protein sequence ID" value="TEB40191.1"/>
    <property type="molecule type" value="Genomic_DNA"/>
</dbReference>
<comment type="caution">
    <text evidence="1">The sequence shown here is derived from an EMBL/GenBank/DDBJ whole genome shotgun (WGS) entry which is preliminary data.</text>
</comment>